<dbReference type="GO" id="GO:0022412">
    <property type="term" value="P:cellular process involved in reproduction in multicellular organism"/>
    <property type="evidence" value="ECO:0007669"/>
    <property type="project" value="UniProtKB-ARBA"/>
</dbReference>
<dbReference type="GO" id="GO:0007264">
    <property type="term" value="P:small GTPase-mediated signal transduction"/>
    <property type="evidence" value="ECO:0007669"/>
    <property type="project" value="InterPro"/>
</dbReference>
<dbReference type="SMART" id="SM00175">
    <property type="entry name" value="RAB"/>
    <property type="match status" value="1"/>
</dbReference>
<dbReference type="GO" id="GO:0005525">
    <property type="term" value="F:GTP binding"/>
    <property type="evidence" value="ECO:0007669"/>
    <property type="project" value="UniProtKB-KW"/>
</dbReference>
<dbReference type="GO" id="GO:0001667">
    <property type="term" value="P:ameboidal-type cell migration"/>
    <property type="evidence" value="ECO:0007669"/>
    <property type="project" value="UniProtKB-ARBA"/>
</dbReference>
<dbReference type="SMART" id="SM00173">
    <property type="entry name" value="RAS"/>
    <property type="match status" value="1"/>
</dbReference>
<keyword evidence="4" id="KW-1185">Reference proteome</keyword>
<evidence type="ECO:0000313" key="3">
    <source>
        <dbReference type="EMBL" id="CAG7835080.1"/>
    </source>
</evidence>
<dbReference type="AlphaFoldDB" id="A0A8J2PSH1"/>
<dbReference type="OrthoDB" id="8830751at2759"/>
<dbReference type="PANTHER" id="PTHR24072">
    <property type="entry name" value="RHO FAMILY GTPASE"/>
    <property type="match status" value="1"/>
</dbReference>
<organism evidence="3 4">
    <name type="scientific">Allacma fusca</name>
    <dbReference type="NCBI Taxonomy" id="39272"/>
    <lineage>
        <taxon>Eukaryota</taxon>
        <taxon>Metazoa</taxon>
        <taxon>Ecdysozoa</taxon>
        <taxon>Arthropoda</taxon>
        <taxon>Hexapoda</taxon>
        <taxon>Collembola</taxon>
        <taxon>Symphypleona</taxon>
        <taxon>Sminthuridae</taxon>
        <taxon>Allacma</taxon>
    </lineage>
</organism>
<name>A0A8J2PSH1_9HEXA</name>
<dbReference type="InterPro" id="IPR003578">
    <property type="entry name" value="Small_GTPase_Rho"/>
</dbReference>
<dbReference type="GO" id="GO:0003006">
    <property type="term" value="P:developmental process involved in reproduction"/>
    <property type="evidence" value="ECO:0007669"/>
    <property type="project" value="UniProtKB-ARBA"/>
</dbReference>
<sequence>MKLKCVVVGDGGVGKTSLILSYTTNHFPGEYIPDFWKNDDSPNVMVDGNPRHLGLWDTIAEEDYDSLRPLTYPQTDVFLICFSIVSHTSIENVRSKHSGTMKCANIVQRPQLFCSFTCSFQFHSFPVANIKSTWQPLMSLSISNLQ</sequence>
<reference evidence="3" key="1">
    <citation type="submission" date="2021-06" db="EMBL/GenBank/DDBJ databases">
        <authorList>
            <person name="Hodson N. C."/>
            <person name="Mongue J. A."/>
            <person name="Jaron S. K."/>
        </authorList>
    </citation>
    <scope>NUCLEOTIDE SEQUENCE</scope>
</reference>
<keyword evidence="2" id="KW-0342">GTP-binding</keyword>
<dbReference type="GO" id="GO:0035099">
    <property type="term" value="P:hemocyte migration"/>
    <property type="evidence" value="ECO:0007669"/>
    <property type="project" value="UniProtKB-ARBA"/>
</dbReference>
<dbReference type="PROSITE" id="PS51420">
    <property type="entry name" value="RHO"/>
    <property type="match status" value="1"/>
</dbReference>
<keyword evidence="1" id="KW-0547">Nucleotide-binding</keyword>
<dbReference type="InterPro" id="IPR001806">
    <property type="entry name" value="Small_GTPase"/>
</dbReference>
<dbReference type="GO" id="GO:0035006">
    <property type="term" value="P:melanization defense response"/>
    <property type="evidence" value="ECO:0007669"/>
    <property type="project" value="UniProtKB-ARBA"/>
</dbReference>
<evidence type="ECO:0000256" key="1">
    <source>
        <dbReference type="ARBA" id="ARBA00022741"/>
    </source>
</evidence>
<dbReference type="PROSITE" id="PS51419">
    <property type="entry name" value="RAB"/>
    <property type="match status" value="1"/>
</dbReference>
<dbReference type="GO" id="GO:0003924">
    <property type="term" value="F:GTPase activity"/>
    <property type="evidence" value="ECO:0007669"/>
    <property type="project" value="InterPro"/>
</dbReference>
<protein>
    <submittedName>
        <fullName evidence="3">Uncharacterized protein</fullName>
    </submittedName>
</protein>
<evidence type="ECO:0000256" key="2">
    <source>
        <dbReference type="ARBA" id="ARBA00023134"/>
    </source>
</evidence>
<accession>A0A8J2PSH1</accession>
<dbReference type="EMBL" id="CAJVCH010570510">
    <property type="protein sequence ID" value="CAG7835080.1"/>
    <property type="molecule type" value="Genomic_DNA"/>
</dbReference>
<evidence type="ECO:0000313" key="4">
    <source>
        <dbReference type="Proteomes" id="UP000708208"/>
    </source>
</evidence>
<dbReference type="Pfam" id="PF00071">
    <property type="entry name" value="Ras"/>
    <property type="match status" value="1"/>
</dbReference>
<proteinExistence type="predicted"/>
<comment type="caution">
    <text evidence="3">The sequence shown here is derived from an EMBL/GenBank/DDBJ whole genome shotgun (WGS) entry which is preliminary data.</text>
</comment>
<dbReference type="Proteomes" id="UP000708208">
    <property type="component" value="Unassembled WGS sequence"/>
</dbReference>
<dbReference type="InterPro" id="IPR005225">
    <property type="entry name" value="Small_GTP-bd"/>
</dbReference>
<dbReference type="NCBIfam" id="TIGR00231">
    <property type="entry name" value="small_GTP"/>
    <property type="match status" value="1"/>
</dbReference>
<gene>
    <name evidence="3" type="ORF">AFUS01_LOCUS44503</name>
</gene>
<dbReference type="SMART" id="SM00174">
    <property type="entry name" value="RHO"/>
    <property type="match status" value="1"/>
</dbReference>